<feature type="region of interest" description="Disordered" evidence="5">
    <location>
        <begin position="261"/>
        <end position="291"/>
    </location>
</feature>
<dbReference type="PANTHER" id="PTHR22911:SF6">
    <property type="entry name" value="SOLUTE CARRIER FAMILY 35 MEMBER G1"/>
    <property type="match status" value="1"/>
</dbReference>
<evidence type="ECO:0000256" key="3">
    <source>
        <dbReference type="ARBA" id="ARBA00022989"/>
    </source>
</evidence>
<dbReference type="HOGENOM" id="CLU_032828_4_3_1"/>
<feature type="transmembrane region" description="Helical" evidence="6">
    <location>
        <begin position="146"/>
        <end position="166"/>
    </location>
</feature>
<evidence type="ECO:0000259" key="7">
    <source>
        <dbReference type="Pfam" id="PF00892"/>
    </source>
</evidence>
<feature type="transmembrane region" description="Helical" evidence="6">
    <location>
        <begin position="295"/>
        <end position="315"/>
    </location>
</feature>
<feature type="transmembrane region" description="Helical" evidence="6">
    <location>
        <begin position="106"/>
        <end position="126"/>
    </location>
</feature>
<dbReference type="PANTHER" id="PTHR22911">
    <property type="entry name" value="ACYL-MALONYL CONDENSING ENZYME-RELATED"/>
    <property type="match status" value="1"/>
</dbReference>
<keyword evidence="3 6" id="KW-1133">Transmembrane helix</keyword>
<evidence type="ECO:0000313" key="9">
    <source>
        <dbReference type="Proteomes" id="UP000053617"/>
    </source>
</evidence>
<gene>
    <name evidence="8" type="ORF">Z518_01073</name>
</gene>
<feature type="region of interest" description="Disordered" evidence="5">
    <location>
        <begin position="415"/>
        <end position="448"/>
    </location>
</feature>
<dbReference type="RefSeq" id="XP_013277128.1">
    <property type="nucleotide sequence ID" value="XM_013421674.1"/>
</dbReference>
<feature type="compositionally biased region" description="Basic and acidic residues" evidence="5">
    <location>
        <begin position="1"/>
        <end position="10"/>
    </location>
</feature>
<feature type="transmembrane region" description="Helical" evidence="6">
    <location>
        <begin position="467"/>
        <end position="491"/>
    </location>
</feature>
<keyword evidence="4 6" id="KW-0472">Membrane</keyword>
<feature type="compositionally biased region" description="Low complexity" evidence="5">
    <location>
        <begin position="430"/>
        <end position="448"/>
    </location>
</feature>
<evidence type="ECO:0000313" key="8">
    <source>
        <dbReference type="EMBL" id="KIX09992.1"/>
    </source>
</evidence>
<dbReference type="Pfam" id="PF00892">
    <property type="entry name" value="EamA"/>
    <property type="match status" value="1"/>
</dbReference>
<dbReference type="SUPFAM" id="SSF103481">
    <property type="entry name" value="Multidrug resistance efflux transporter EmrE"/>
    <property type="match status" value="2"/>
</dbReference>
<feature type="domain" description="EamA" evidence="7">
    <location>
        <begin position="112"/>
        <end position="252"/>
    </location>
</feature>
<dbReference type="InterPro" id="IPR000620">
    <property type="entry name" value="EamA_dom"/>
</dbReference>
<reference evidence="8 9" key="1">
    <citation type="submission" date="2015-01" db="EMBL/GenBank/DDBJ databases">
        <title>The Genome Sequence of Rhinocladiella mackenzie CBS 650.93.</title>
        <authorList>
            <consortium name="The Broad Institute Genomics Platform"/>
            <person name="Cuomo C."/>
            <person name="de Hoog S."/>
            <person name="Gorbushina A."/>
            <person name="Stielow B."/>
            <person name="Teixiera M."/>
            <person name="Abouelleil A."/>
            <person name="Chapman S.B."/>
            <person name="Priest M."/>
            <person name="Young S.K."/>
            <person name="Wortman J."/>
            <person name="Nusbaum C."/>
            <person name="Birren B."/>
        </authorList>
    </citation>
    <scope>NUCLEOTIDE SEQUENCE [LARGE SCALE GENOMIC DNA]</scope>
    <source>
        <strain evidence="8 9">CBS 650.93</strain>
    </source>
</reference>
<evidence type="ECO:0000256" key="2">
    <source>
        <dbReference type="ARBA" id="ARBA00022692"/>
    </source>
</evidence>
<feature type="transmembrane region" description="Helical" evidence="6">
    <location>
        <begin position="327"/>
        <end position="346"/>
    </location>
</feature>
<feature type="transmembrane region" description="Helical" evidence="6">
    <location>
        <begin position="241"/>
        <end position="259"/>
    </location>
</feature>
<feature type="transmembrane region" description="Helical" evidence="6">
    <location>
        <begin position="182"/>
        <end position="204"/>
    </location>
</feature>
<dbReference type="OrthoDB" id="306876at2759"/>
<accession>A0A0D2G5D2</accession>
<sequence>MSTSKSDLHDASQPTLSNDAVLGSLPSTSKATVSSSTLPEVRQSYLDVPSFRRSRPSLDSTYSELSELSFHSNELHTHHPLIRSISQDAAPPAPPGSRFIAAVHSFYVANYGAMLVMISQFFGAGMNVSTRLLETTGSHGKPMHPFQILFVRQSITASLCTAYGVYSRSVPHFPWGPREVRWLLVARGLCGFFGVFGMYFSLLYLPLSEATVLTFLAPILTCYLCSFVIPGETFSRQQQLAGFVSLVGVIFIAQPASLFSSPSTPRQHSSPPIAGPSNSTTTPEHSQQPPPDQHLAAIGIAMLGVVGSTGALTSIRAIGTRAHAFISINYFSVWCSIVSMACLIIFPDVKFRLPGNMTEWCLLASLGLCGFVMQFLLTAGLAYRAPTQKPHNQNQQQGHPHQKIRDLETTDPIALGAGDDLPSGEREQTSRTQPSSSPPSKTSSSSGTRATSMLYTQMLFALAGDKLIFGVTPTTMSWVGSVLILAGAVWVSSARDSANKGNDNNADRNRFARVPLGSTDSLPLTAMTRPKKNETNVTEEVAGLLHDHDDEAENETGNEVYERHYNFDNAPAHSRTSTFADSPALANVEGLEMHDLRPTISGN</sequence>
<protein>
    <recommendedName>
        <fullName evidence="7">EamA domain-containing protein</fullName>
    </recommendedName>
</protein>
<dbReference type="AlphaFoldDB" id="A0A0D2G5D2"/>
<dbReference type="InterPro" id="IPR037185">
    <property type="entry name" value="EmrE-like"/>
</dbReference>
<comment type="subcellular location">
    <subcellularLocation>
        <location evidence="1">Endoplasmic reticulum membrane</location>
        <topology evidence="1">Multi-pass membrane protein</topology>
    </subcellularLocation>
</comment>
<keyword evidence="9" id="KW-1185">Reference proteome</keyword>
<feature type="transmembrane region" description="Helical" evidence="6">
    <location>
        <begin position="210"/>
        <end position="229"/>
    </location>
</feature>
<dbReference type="VEuPathDB" id="FungiDB:Z518_01073"/>
<evidence type="ECO:0000256" key="1">
    <source>
        <dbReference type="ARBA" id="ARBA00004477"/>
    </source>
</evidence>
<feature type="compositionally biased region" description="Polar residues" evidence="5">
    <location>
        <begin position="25"/>
        <end position="38"/>
    </location>
</feature>
<dbReference type="STRING" id="1442369.A0A0D2G5D2"/>
<feature type="compositionally biased region" description="Polar residues" evidence="5">
    <location>
        <begin position="261"/>
        <end position="287"/>
    </location>
</feature>
<dbReference type="GO" id="GO:0016020">
    <property type="term" value="C:membrane"/>
    <property type="evidence" value="ECO:0007669"/>
    <property type="project" value="UniProtKB-SubCell"/>
</dbReference>
<evidence type="ECO:0000256" key="4">
    <source>
        <dbReference type="ARBA" id="ARBA00023136"/>
    </source>
</evidence>
<keyword evidence="2 6" id="KW-0812">Transmembrane</keyword>
<dbReference type="EMBL" id="KN847475">
    <property type="protein sequence ID" value="KIX09992.1"/>
    <property type="molecule type" value="Genomic_DNA"/>
</dbReference>
<evidence type="ECO:0000256" key="6">
    <source>
        <dbReference type="SAM" id="Phobius"/>
    </source>
</evidence>
<dbReference type="Proteomes" id="UP000053617">
    <property type="component" value="Unassembled WGS sequence"/>
</dbReference>
<name>A0A0D2G5D2_9EURO</name>
<organism evidence="8 9">
    <name type="scientific">Rhinocladiella mackenziei CBS 650.93</name>
    <dbReference type="NCBI Taxonomy" id="1442369"/>
    <lineage>
        <taxon>Eukaryota</taxon>
        <taxon>Fungi</taxon>
        <taxon>Dikarya</taxon>
        <taxon>Ascomycota</taxon>
        <taxon>Pezizomycotina</taxon>
        <taxon>Eurotiomycetes</taxon>
        <taxon>Chaetothyriomycetidae</taxon>
        <taxon>Chaetothyriales</taxon>
        <taxon>Herpotrichiellaceae</taxon>
        <taxon>Rhinocladiella</taxon>
    </lineage>
</organism>
<feature type="transmembrane region" description="Helical" evidence="6">
    <location>
        <begin position="362"/>
        <end position="383"/>
    </location>
</feature>
<dbReference type="GeneID" id="25289144"/>
<evidence type="ECO:0000256" key="5">
    <source>
        <dbReference type="SAM" id="MobiDB-lite"/>
    </source>
</evidence>
<feature type="region of interest" description="Disordered" evidence="5">
    <location>
        <begin position="1"/>
        <end position="39"/>
    </location>
</feature>
<proteinExistence type="predicted"/>